<comment type="caution">
    <text evidence="1">The sequence shown here is derived from an EMBL/GenBank/DDBJ whole genome shotgun (WGS) entry which is preliminary data.</text>
</comment>
<organism evidence="1 2">
    <name type="scientific">Trichinella britovi</name>
    <name type="common">Parasitic roundworm</name>
    <dbReference type="NCBI Taxonomy" id="45882"/>
    <lineage>
        <taxon>Eukaryota</taxon>
        <taxon>Metazoa</taxon>
        <taxon>Ecdysozoa</taxon>
        <taxon>Nematoda</taxon>
        <taxon>Enoplea</taxon>
        <taxon>Dorylaimia</taxon>
        <taxon>Trichinellida</taxon>
        <taxon>Trichinellidae</taxon>
        <taxon>Trichinella</taxon>
    </lineage>
</organism>
<sequence length="33" mass="4001">MPHLERNDLNMTYHERCVRNSNNHCSTTFTCLY</sequence>
<evidence type="ECO:0000313" key="1">
    <source>
        <dbReference type="EMBL" id="KRY24212.1"/>
    </source>
</evidence>
<gene>
    <name evidence="1" type="ORF">T03_16230</name>
</gene>
<proteinExistence type="predicted"/>
<dbReference type="AlphaFoldDB" id="A0A0V1AHL4"/>
<protein>
    <submittedName>
        <fullName evidence="1">Uncharacterized protein</fullName>
    </submittedName>
</protein>
<accession>A0A0V1AHL4</accession>
<evidence type="ECO:0000313" key="2">
    <source>
        <dbReference type="Proteomes" id="UP000054653"/>
    </source>
</evidence>
<name>A0A0V1AHL4_TRIBR</name>
<keyword evidence="2" id="KW-1185">Reference proteome</keyword>
<dbReference type="Proteomes" id="UP000054653">
    <property type="component" value="Unassembled WGS sequence"/>
</dbReference>
<reference evidence="1 2" key="1">
    <citation type="submission" date="2015-01" db="EMBL/GenBank/DDBJ databases">
        <title>Evolution of Trichinella species and genotypes.</title>
        <authorList>
            <person name="Korhonen P.K."/>
            <person name="Edoardo P."/>
            <person name="Giuseppe L.R."/>
            <person name="Gasser R.B."/>
        </authorList>
    </citation>
    <scope>NUCLEOTIDE SEQUENCE [LARGE SCALE GENOMIC DNA]</scope>
    <source>
        <strain evidence="1">ISS120</strain>
    </source>
</reference>
<dbReference type="EMBL" id="JYDI01003276">
    <property type="protein sequence ID" value="KRY24212.1"/>
    <property type="molecule type" value="Genomic_DNA"/>
</dbReference>